<organism evidence="1">
    <name type="scientific">uncultured marine virus</name>
    <dbReference type="NCBI Taxonomy" id="186617"/>
    <lineage>
        <taxon>Viruses</taxon>
        <taxon>environmental samples</taxon>
    </lineage>
</organism>
<name>S4TF66_9VIRU</name>
<dbReference type="EMBL" id="JX904617">
    <property type="protein sequence ID" value="AGA18468.1"/>
    <property type="molecule type" value="Genomic_DNA"/>
</dbReference>
<sequence length="169" mass="17715">MPKGLKSSSSPIQVSASFTETAADTFTQLRVDLQLNPLDNEVFVVQAIDLNGASPDLNANLSSATFASLSTTSRTTIGSIGDSNVMGVAQKDIKNDGVSAVSFQQISPETPTASNLDYIGIIATNDFFLQILGVNNLVAKACQARVYGYRATADASVYAALVQSEVLSS</sequence>
<accession>S4TF66</accession>
<protein>
    <submittedName>
        <fullName evidence="1">Uncharacterized protein</fullName>
    </submittedName>
</protein>
<reference evidence="1" key="1">
    <citation type="journal article" date="2013" name="ISME J.">
        <title>Previously unknown and highly divergent ssDNA viruses populate the oceans.</title>
        <authorList>
            <person name="Labonte J.M."/>
            <person name="Suttle C.A."/>
        </authorList>
    </citation>
    <scope>NUCLEOTIDE SEQUENCE</scope>
</reference>
<evidence type="ECO:0000313" key="1">
    <source>
        <dbReference type="EMBL" id="AGA18468.1"/>
    </source>
</evidence>
<proteinExistence type="predicted"/>